<name>A0A4D8QGV5_AZOBR</name>
<dbReference type="Proteomes" id="UP000298596">
    <property type="component" value="Plasmid p7"/>
</dbReference>
<dbReference type="AlphaFoldDB" id="A0A4D8QGV5"/>
<sequence>MRLSIKVSVMPAIVACVAAMGISFFALFSQAAESAALLFLGVSQREPVIVMLGLSGLVLVVGVLFVGIRTIKCIDGEA</sequence>
<evidence type="ECO:0000313" key="3">
    <source>
        <dbReference type="Proteomes" id="UP000298596"/>
    </source>
</evidence>
<accession>A0A4D8QGV5</accession>
<proteinExistence type="predicted"/>
<feature type="transmembrane region" description="Helical" evidence="1">
    <location>
        <begin position="7"/>
        <end position="28"/>
    </location>
</feature>
<feature type="transmembrane region" description="Helical" evidence="1">
    <location>
        <begin position="48"/>
        <end position="68"/>
    </location>
</feature>
<geneLocation type="plasmid" evidence="2 3">
    <name>p7</name>
</geneLocation>
<reference evidence="2 3" key="1">
    <citation type="submission" date="2018-09" db="EMBL/GenBank/DDBJ databases">
        <title>Whole genome based analysis of evolution and adaptive divergence in Indian and Brazilian strains of Azospirillum brasilense.</title>
        <authorList>
            <person name="Singh C."/>
            <person name="Tripathi A.K."/>
        </authorList>
    </citation>
    <scope>NUCLEOTIDE SEQUENCE [LARGE SCALE GENOMIC DNA]</scope>
    <source>
        <strain evidence="2 3">MTCC4036</strain>
        <plasmid evidence="2 3">p7</plasmid>
    </source>
</reference>
<keyword evidence="1" id="KW-0472">Membrane</keyword>
<gene>
    <name evidence="2" type="ORF">D3867_36870</name>
</gene>
<protein>
    <submittedName>
        <fullName evidence="2">Uncharacterized protein</fullName>
    </submittedName>
</protein>
<keyword evidence="1" id="KW-1133">Transmembrane helix</keyword>
<evidence type="ECO:0000313" key="2">
    <source>
        <dbReference type="EMBL" id="QCO07460.1"/>
    </source>
</evidence>
<keyword evidence="1" id="KW-0812">Transmembrane</keyword>
<evidence type="ECO:0000256" key="1">
    <source>
        <dbReference type="SAM" id="Phobius"/>
    </source>
</evidence>
<dbReference type="EMBL" id="CP032337">
    <property type="protein sequence ID" value="QCO07460.1"/>
    <property type="molecule type" value="Genomic_DNA"/>
</dbReference>
<organism evidence="2 3">
    <name type="scientific">Azospirillum brasilense</name>
    <dbReference type="NCBI Taxonomy" id="192"/>
    <lineage>
        <taxon>Bacteria</taxon>
        <taxon>Pseudomonadati</taxon>
        <taxon>Pseudomonadota</taxon>
        <taxon>Alphaproteobacteria</taxon>
        <taxon>Rhodospirillales</taxon>
        <taxon>Azospirillaceae</taxon>
        <taxon>Azospirillum</taxon>
    </lineage>
</organism>
<keyword evidence="2" id="KW-0614">Plasmid</keyword>